<protein>
    <submittedName>
        <fullName evidence="2">Putative integral membrane protein (TIGR02206 family)</fullName>
    </submittedName>
</protein>
<feature type="transmembrane region" description="Helical" evidence="1">
    <location>
        <begin position="132"/>
        <end position="151"/>
    </location>
</feature>
<name>A0A4R6U290_9BACI</name>
<feature type="transmembrane region" description="Helical" evidence="1">
    <location>
        <begin position="101"/>
        <end position="120"/>
    </location>
</feature>
<dbReference type="InterPro" id="IPR011737">
    <property type="entry name" value="CHP02206_TP0381"/>
</dbReference>
<feature type="transmembrane region" description="Helical" evidence="1">
    <location>
        <begin position="79"/>
        <end position="96"/>
    </location>
</feature>
<feature type="transmembrane region" description="Helical" evidence="1">
    <location>
        <begin position="208"/>
        <end position="232"/>
    </location>
</feature>
<dbReference type="NCBIfam" id="TIGR02206">
    <property type="entry name" value="intg_mem_TP0381"/>
    <property type="match status" value="1"/>
</dbReference>
<keyword evidence="3" id="KW-1185">Reference proteome</keyword>
<keyword evidence="1" id="KW-0812">Transmembrane</keyword>
<dbReference type="Proteomes" id="UP000295632">
    <property type="component" value="Unassembled WGS sequence"/>
</dbReference>
<sequence length="254" mass="29237">MIDRFFSLESTGFEFGSLAHIIVLVLTCMIFFFQFHCRRVLLKNDRTWRHIWIGILLVMDGALYVWYLATGAWNPATTLPYNLCSLMLYGTVWMLWRPSKWLAPIIFLLAISGAIQAVLTPELFYGYDHFRFYQFFIAHIGILAANLHLFWTKRVVLQWRAILQAWGVLNVLAASAFLVNVITGGNYFFVSHKPLQGSLLDVLGPYPWYLVSLEGVALLLISFLCILFKLFYRNTVIEISGSTIFTETNNTRQG</sequence>
<accession>A0A4R6U290</accession>
<evidence type="ECO:0000256" key="1">
    <source>
        <dbReference type="SAM" id="Phobius"/>
    </source>
</evidence>
<reference evidence="2 3" key="1">
    <citation type="submission" date="2019-03" db="EMBL/GenBank/DDBJ databases">
        <title>Genomic Encyclopedia of Type Strains, Phase IV (KMG-IV): sequencing the most valuable type-strain genomes for metagenomic binning, comparative biology and taxonomic classification.</title>
        <authorList>
            <person name="Goeker M."/>
        </authorList>
    </citation>
    <scope>NUCLEOTIDE SEQUENCE [LARGE SCALE GENOMIC DNA]</scope>
    <source>
        <strain evidence="2 3">DSM 28697</strain>
    </source>
</reference>
<proteinExistence type="predicted"/>
<keyword evidence="1" id="KW-0472">Membrane</keyword>
<comment type="caution">
    <text evidence="2">The sequence shown here is derived from an EMBL/GenBank/DDBJ whole genome shotgun (WGS) entry which is preliminary data.</text>
</comment>
<organism evidence="2 3">
    <name type="scientific">Aureibacillus halotolerans</name>
    <dbReference type="NCBI Taxonomy" id="1508390"/>
    <lineage>
        <taxon>Bacteria</taxon>
        <taxon>Bacillati</taxon>
        <taxon>Bacillota</taxon>
        <taxon>Bacilli</taxon>
        <taxon>Bacillales</taxon>
        <taxon>Bacillaceae</taxon>
        <taxon>Aureibacillus</taxon>
    </lineage>
</organism>
<feature type="transmembrane region" description="Helical" evidence="1">
    <location>
        <begin position="163"/>
        <end position="188"/>
    </location>
</feature>
<evidence type="ECO:0000313" key="2">
    <source>
        <dbReference type="EMBL" id="TDQ39756.1"/>
    </source>
</evidence>
<feature type="transmembrane region" description="Helical" evidence="1">
    <location>
        <begin position="47"/>
        <end position="67"/>
    </location>
</feature>
<evidence type="ECO:0000313" key="3">
    <source>
        <dbReference type="Proteomes" id="UP000295632"/>
    </source>
</evidence>
<dbReference type="OrthoDB" id="9813172at2"/>
<gene>
    <name evidence="2" type="ORF">EV213_107123</name>
</gene>
<dbReference type="EMBL" id="SNYJ01000007">
    <property type="protein sequence ID" value="TDQ39756.1"/>
    <property type="molecule type" value="Genomic_DNA"/>
</dbReference>
<feature type="transmembrane region" description="Helical" evidence="1">
    <location>
        <begin position="15"/>
        <end position="35"/>
    </location>
</feature>
<dbReference type="AlphaFoldDB" id="A0A4R6U290"/>
<dbReference type="RefSeq" id="WP_133580432.1">
    <property type="nucleotide sequence ID" value="NZ_SNYJ01000007.1"/>
</dbReference>
<dbReference type="Pfam" id="PF14808">
    <property type="entry name" value="TMEM164"/>
    <property type="match status" value="1"/>
</dbReference>
<keyword evidence="1" id="KW-1133">Transmembrane helix</keyword>